<dbReference type="PROSITE" id="PS51724">
    <property type="entry name" value="SPOR"/>
    <property type="match status" value="1"/>
</dbReference>
<feature type="domain" description="SPOR" evidence="3">
    <location>
        <begin position="198"/>
        <end position="275"/>
    </location>
</feature>
<dbReference type="eggNOG" id="COG3266">
    <property type="taxonomic scope" value="Bacteria"/>
</dbReference>
<dbReference type="EMBL" id="CP003315">
    <property type="protein sequence ID" value="AFA41016.1"/>
    <property type="molecule type" value="Genomic_DNA"/>
</dbReference>
<keyword evidence="2" id="KW-1133">Transmembrane helix</keyword>
<proteinExistence type="predicted"/>
<evidence type="ECO:0000259" key="3">
    <source>
        <dbReference type="PROSITE" id="PS51724"/>
    </source>
</evidence>
<reference evidence="4 5" key="1">
    <citation type="journal article" date="2012" name="MBio">
        <title>Insight into the transmission biology and species-specific functional capabilities of tsetse (Diptera: glossinidae) obligate symbiont wigglesworthia.</title>
        <authorList>
            <person name="Rio R.V."/>
            <person name="Symula R.E."/>
            <person name="Wang J."/>
            <person name="Lohs C."/>
            <person name="Wu Y.N."/>
            <person name="Snyder A.K."/>
            <person name="Bjornson R.D."/>
            <person name="Oshima K."/>
            <person name="Biehl B.S."/>
            <person name="Perna N.T."/>
            <person name="Hattori M."/>
            <person name="Aksoy S."/>
        </authorList>
    </citation>
    <scope>NUCLEOTIDE SEQUENCE [LARGE SCALE GENOMIC DNA]</scope>
    <source>
        <strain evidence="4">WGM</strain>
    </source>
</reference>
<sequence>MIIGNDNMNHKITDTTLKSNNQNNRTSYISRKNYADNKKLLNKNKFMIIASIISISLIVIMGIILKRLSKKSDVTQEIMIIEQKNKENKENINDLKKDDDLFSNNKENKLYSDVQEELKETNHKNSHDSNLAISNHKKSVISSNNKTHHSTDEINKKLNSQQNIVAPHDSNLNKISHSSSLHINDLKKNTSEKNFLQTTPDNYYTIQFSSSSNLQAIKNYAKNNKLNPYWIHKISKNSKYQYLLVSGTYSSLEEAQNVIKKLPENLKINKPWIRKIKQIKQ</sequence>
<evidence type="ECO:0000313" key="5">
    <source>
        <dbReference type="Proteomes" id="UP000009061"/>
    </source>
</evidence>
<dbReference type="AlphaFoldDB" id="H6Q4F6"/>
<feature type="compositionally biased region" description="Basic and acidic residues" evidence="1">
    <location>
        <begin position="118"/>
        <end position="127"/>
    </location>
</feature>
<keyword evidence="2" id="KW-0812">Transmembrane</keyword>
<dbReference type="Pfam" id="PF05036">
    <property type="entry name" value="SPOR"/>
    <property type="match status" value="1"/>
</dbReference>
<protein>
    <submittedName>
        <fullName evidence="4">DamX family protein</fullName>
    </submittedName>
</protein>
<dbReference type="HOGENOM" id="CLU_1015453_0_0_6"/>
<evidence type="ECO:0000256" key="1">
    <source>
        <dbReference type="SAM" id="MobiDB-lite"/>
    </source>
</evidence>
<name>H6Q4F6_WIGGL</name>
<accession>H6Q4F6</accession>
<evidence type="ECO:0000313" key="4">
    <source>
        <dbReference type="EMBL" id="AFA41016.1"/>
    </source>
</evidence>
<dbReference type="Proteomes" id="UP000009061">
    <property type="component" value="Chromosome"/>
</dbReference>
<dbReference type="GO" id="GO:0042834">
    <property type="term" value="F:peptidoglycan binding"/>
    <property type="evidence" value="ECO:0007669"/>
    <property type="project" value="InterPro"/>
</dbReference>
<dbReference type="InterPro" id="IPR036680">
    <property type="entry name" value="SPOR-like_sf"/>
</dbReference>
<dbReference type="STRING" id="1142511.WIGMOR_0168"/>
<keyword evidence="5" id="KW-1185">Reference proteome</keyword>
<dbReference type="Gene3D" id="3.30.70.1070">
    <property type="entry name" value="Sporulation related repeat"/>
    <property type="match status" value="1"/>
</dbReference>
<gene>
    <name evidence="4" type="ORF">WIGMOR_0168</name>
</gene>
<dbReference type="InterPro" id="IPR007730">
    <property type="entry name" value="SPOR-like_dom"/>
</dbReference>
<organism evidence="4 5">
    <name type="scientific">Wigglesworthia glossinidia endosymbiont of Glossina morsitans morsitans</name>
    <name type="common">Yale colony</name>
    <dbReference type="NCBI Taxonomy" id="1142511"/>
    <lineage>
        <taxon>Bacteria</taxon>
        <taxon>Pseudomonadati</taxon>
        <taxon>Pseudomonadota</taxon>
        <taxon>Gammaproteobacteria</taxon>
        <taxon>Enterobacterales</taxon>
        <taxon>Erwiniaceae</taxon>
        <taxon>Wigglesworthia</taxon>
    </lineage>
</organism>
<dbReference type="KEGG" id="wgl:WIGMOR_0168"/>
<evidence type="ECO:0000256" key="2">
    <source>
        <dbReference type="SAM" id="Phobius"/>
    </source>
</evidence>
<feature type="region of interest" description="Disordered" evidence="1">
    <location>
        <begin position="118"/>
        <end position="151"/>
    </location>
</feature>
<keyword evidence="2" id="KW-0472">Membrane</keyword>
<feature type="transmembrane region" description="Helical" evidence="2">
    <location>
        <begin position="46"/>
        <end position="65"/>
    </location>
</feature>